<dbReference type="Proteomes" id="UP000231693">
    <property type="component" value="Unassembled WGS sequence"/>
</dbReference>
<dbReference type="Pfam" id="PF04138">
    <property type="entry name" value="GtrA_DPMS_TM"/>
    <property type="match status" value="1"/>
</dbReference>
<comment type="similarity">
    <text evidence="2">Belongs to the glycosyltransferase 2 family.</text>
</comment>
<dbReference type="InterPro" id="IPR029044">
    <property type="entry name" value="Nucleotide-diphossugar_trans"/>
</dbReference>
<proteinExistence type="inferred from homology"/>
<keyword evidence="3 10" id="KW-0808">Transferase</keyword>
<evidence type="ECO:0000256" key="2">
    <source>
        <dbReference type="ARBA" id="ARBA00006739"/>
    </source>
</evidence>
<dbReference type="RefSeq" id="WP_100423510.1">
    <property type="nucleotide sequence ID" value="NZ_BOOX01000007.1"/>
</dbReference>
<dbReference type="Gene3D" id="3.90.550.10">
    <property type="entry name" value="Spore Coat Polysaccharide Biosynthesis Protein SpsA, Chain A"/>
    <property type="match status" value="1"/>
</dbReference>
<dbReference type="InterPro" id="IPR039528">
    <property type="entry name" value="DPM1-like"/>
</dbReference>
<evidence type="ECO:0000256" key="6">
    <source>
        <dbReference type="ARBA" id="ARBA00023136"/>
    </source>
</evidence>
<dbReference type="Pfam" id="PF00535">
    <property type="entry name" value="Glycos_transf_2"/>
    <property type="match status" value="1"/>
</dbReference>
<dbReference type="GO" id="GO:0004582">
    <property type="term" value="F:dolichyl-phosphate beta-D-mannosyltransferase activity"/>
    <property type="evidence" value="ECO:0007669"/>
    <property type="project" value="InterPro"/>
</dbReference>
<evidence type="ECO:0000259" key="9">
    <source>
        <dbReference type="Pfam" id="PF04138"/>
    </source>
</evidence>
<evidence type="ECO:0000256" key="1">
    <source>
        <dbReference type="ARBA" id="ARBA00004141"/>
    </source>
</evidence>
<protein>
    <submittedName>
        <fullName evidence="10">Dolichol-phosphate mannosyltransferase</fullName>
    </submittedName>
</protein>
<accession>A0A2M9CDC3</accession>
<dbReference type="EMBL" id="PGFE01000004">
    <property type="protein sequence ID" value="PJJ69862.1"/>
    <property type="molecule type" value="Genomic_DNA"/>
</dbReference>
<comment type="caution">
    <text evidence="10">The sequence shown here is derived from an EMBL/GenBank/DDBJ whole genome shotgun (WGS) entry which is preliminary data.</text>
</comment>
<feature type="transmembrane region" description="Helical" evidence="7">
    <location>
        <begin position="265"/>
        <end position="283"/>
    </location>
</feature>
<dbReference type="InterPro" id="IPR050256">
    <property type="entry name" value="Glycosyltransferase_2"/>
</dbReference>
<organism evidence="10 11">
    <name type="scientific">Sediminihabitans luteus</name>
    <dbReference type="NCBI Taxonomy" id="1138585"/>
    <lineage>
        <taxon>Bacteria</taxon>
        <taxon>Bacillati</taxon>
        <taxon>Actinomycetota</taxon>
        <taxon>Actinomycetes</taxon>
        <taxon>Micrococcales</taxon>
        <taxon>Cellulomonadaceae</taxon>
        <taxon>Sediminihabitans</taxon>
    </lineage>
</organism>
<dbReference type="GO" id="GO:0016020">
    <property type="term" value="C:membrane"/>
    <property type="evidence" value="ECO:0007669"/>
    <property type="project" value="UniProtKB-SubCell"/>
</dbReference>
<dbReference type="InterPro" id="IPR007267">
    <property type="entry name" value="GtrA_DPMS_TM"/>
</dbReference>
<comment type="subcellular location">
    <subcellularLocation>
        <location evidence="1">Membrane</location>
        <topology evidence="1">Multi-pass membrane protein</topology>
    </subcellularLocation>
</comment>
<feature type="domain" description="GtrA/DPMS transmembrane" evidence="9">
    <location>
        <begin position="239"/>
        <end position="354"/>
    </location>
</feature>
<evidence type="ECO:0000256" key="3">
    <source>
        <dbReference type="ARBA" id="ARBA00022679"/>
    </source>
</evidence>
<dbReference type="SUPFAM" id="SSF53448">
    <property type="entry name" value="Nucleotide-diphospho-sugar transferases"/>
    <property type="match status" value="1"/>
</dbReference>
<evidence type="ECO:0000256" key="5">
    <source>
        <dbReference type="ARBA" id="ARBA00022989"/>
    </source>
</evidence>
<keyword evidence="10" id="KW-0328">Glycosyltransferase</keyword>
<evidence type="ECO:0000256" key="7">
    <source>
        <dbReference type="SAM" id="Phobius"/>
    </source>
</evidence>
<dbReference type="GO" id="GO:0000271">
    <property type="term" value="P:polysaccharide biosynthetic process"/>
    <property type="evidence" value="ECO:0007669"/>
    <property type="project" value="InterPro"/>
</dbReference>
<dbReference type="AlphaFoldDB" id="A0A2M9CDC3"/>
<name>A0A2M9CDC3_9CELL</name>
<evidence type="ECO:0000256" key="4">
    <source>
        <dbReference type="ARBA" id="ARBA00022692"/>
    </source>
</evidence>
<keyword evidence="11" id="KW-1185">Reference proteome</keyword>
<feature type="transmembrane region" description="Helical" evidence="7">
    <location>
        <begin position="329"/>
        <end position="349"/>
    </location>
</feature>
<dbReference type="CDD" id="cd06442">
    <property type="entry name" value="DPM1_like"/>
    <property type="match status" value="1"/>
</dbReference>
<keyword evidence="6 7" id="KW-0472">Membrane</keyword>
<keyword evidence="4 7" id="KW-0812">Transmembrane</keyword>
<dbReference type="PANTHER" id="PTHR48090:SF7">
    <property type="entry name" value="RFBJ PROTEIN"/>
    <property type="match status" value="1"/>
</dbReference>
<keyword evidence="5 7" id="KW-1133">Transmembrane helix</keyword>
<dbReference type="InterPro" id="IPR001173">
    <property type="entry name" value="Glyco_trans_2-like"/>
</dbReference>
<dbReference type="PANTHER" id="PTHR48090">
    <property type="entry name" value="UNDECAPRENYL-PHOSPHATE 4-DEOXY-4-FORMAMIDO-L-ARABINOSE TRANSFERASE-RELATED"/>
    <property type="match status" value="1"/>
</dbReference>
<evidence type="ECO:0000313" key="10">
    <source>
        <dbReference type="EMBL" id="PJJ69862.1"/>
    </source>
</evidence>
<feature type="transmembrane region" description="Helical" evidence="7">
    <location>
        <begin position="240"/>
        <end position="259"/>
    </location>
</feature>
<gene>
    <name evidence="10" type="ORF">CLV28_2338</name>
</gene>
<evidence type="ECO:0000259" key="8">
    <source>
        <dbReference type="Pfam" id="PF00535"/>
    </source>
</evidence>
<dbReference type="OrthoDB" id="9810303at2"/>
<feature type="domain" description="Glycosyltransferase 2-like" evidence="8">
    <location>
        <begin position="4"/>
        <end position="175"/>
    </location>
</feature>
<sequence length="387" mass="42293">MRVTVIVPTFNEEPNVEALVQRVEKVCGAMVESGEVEILFVDDSTDTTPQTIERVAAESTIGVRMIHRENGEGGLSGAVVAGFQASDAEWCLVMDGDLQHPPEMIPVLLETGDESHADVVVASRYVGGGNADGLSGWVRHAVSKSSIVLARSMFPVRLRDCTDPMTGFFAVRRASIDMDALKPRGFKILLELLTRNKLKVVEEPFVFGERFAGESKANLAQGLNYLHQLASLRFGRMSRFAIIGAFGAVLNLAIMAGLMHLGESYVLAAIVSAVATITINFLLQERFVFHDLRAGRSVWHRFAESFGFNATEAAIRLPFLIWIVEATPVPPIVAQAVTIAVAFVLRFVFHSRVVYRAGRTRPVSPLLAEGAARLDHEVSPQGEPRVQ</sequence>
<evidence type="ECO:0000313" key="11">
    <source>
        <dbReference type="Proteomes" id="UP000231693"/>
    </source>
</evidence>
<reference evidence="10 11" key="1">
    <citation type="submission" date="2017-11" db="EMBL/GenBank/DDBJ databases">
        <title>Genomic Encyclopedia of Archaeal and Bacterial Type Strains, Phase II (KMG-II): From Individual Species to Whole Genera.</title>
        <authorList>
            <person name="Goeker M."/>
        </authorList>
    </citation>
    <scope>NUCLEOTIDE SEQUENCE [LARGE SCALE GENOMIC DNA]</scope>
    <source>
        <strain evidence="10 11">DSM 25478</strain>
    </source>
</reference>